<evidence type="ECO:0000256" key="4">
    <source>
        <dbReference type="ARBA" id="ARBA00022679"/>
    </source>
</evidence>
<comment type="caution">
    <text evidence="8">The sequence shown here is derived from an EMBL/GenBank/DDBJ whole genome shotgun (WGS) entry which is preliminary data.</text>
</comment>
<dbReference type="GO" id="GO:0009074">
    <property type="term" value="P:aromatic amino acid family catabolic process"/>
    <property type="evidence" value="ECO:0007669"/>
    <property type="project" value="TreeGrafter"/>
</dbReference>
<dbReference type="AlphaFoldDB" id="A0A9N9TZW0"/>
<feature type="domain" description="Aminotransferase class I/classII large" evidence="7">
    <location>
        <begin position="109"/>
        <end position="483"/>
    </location>
</feature>
<dbReference type="CDD" id="cd00609">
    <property type="entry name" value="AAT_like"/>
    <property type="match status" value="1"/>
</dbReference>
<keyword evidence="9" id="KW-1185">Reference proteome</keyword>
<protein>
    <recommendedName>
        <fullName evidence="7">Aminotransferase class I/classII large domain-containing protein</fullName>
    </recommendedName>
</protein>
<accession>A0A9N9TZW0</accession>
<evidence type="ECO:0000313" key="8">
    <source>
        <dbReference type="EMBL" id="CAG9961933.1"/>
    </source>
</evidence>
<reference evidence="8 9" key="2">
    <citation type="submission" date="2021-10" db="EMBL/GenBank/DDBJ databases">
        <authorList>
            <person name="Piombo E."/>
        </authorList>
    </citation>
    <scope>NUCLEOTIDE SEQUENCE [LARGE SCALE GENOMIC DNA]</scope>
</reference>
<dbReference type="GO" id="GO:0008793">
    <property type="term" value="F:aromatic-amino-acid transaminase activity"/>
    <property type="evidence" value="ECO:0007669"/>
    <property type="project" value="TreeGrafter"/>
</dbReference>
<evidence type="ECO:0000256" key="5">
    <source>
        <dbReference type="ARBA" id="ARBA00022898"/>
    </source>
</evidence>
<comment type="similarity">
    <text evidence="2">Belongs to the class-I pyridoxal-phosphate-dependent aminotransferase family.</text>
</comment>
<dbReference type="InterPro" id="IPR015424">
    <property type="entry name" value="PyrdxlP-dep_Trfase"/>
</dbReference>
<dbReference type="GO" id="GO:0030170">
    <property type="term" value="F:pyridoxal phosphate binding"/>
    <property type="evidence" value="ECO:0007669"/>
    <property type="project" value="InterPro"/>
</dbReference>
<dbReference type="GO" id="GO:0006571">
    <property type="term" value="P:tyrosine biosynthetic process"/>
    <property type="evidence" value="ECO:0007669"/>
    <property type="project" value="TreeGrafter"/>
</dbReference>
<evidence type="ECO:0000256" key="3">
    <source>
        <dbReference type="ARBA" id="ARBA00022576"/>
    </source>
</evidence>
<comment type="cofactor">
    <cofactor evidence="1">
        <name>pyridoxal 5'-phosphate</name>
        <dbReference type="ChEBI" id="CHEBI:597326"/>
    </cofactor>
</comment>
<evidence type="ECO:0000256" key="1">
    <source>
        <dbReference type="ARBA" id="ARBA00001933"/>
    </source>
</evidence>
<organism evidence="8 9">
    <name type="scientific">Clonostachys byssicola</name>
    <dbReference type="NCBI Taxonomy" id="160290"/>
    <lineage>
        <taxon>Eukaryota</taxon>
        <taxon>Fungi</taxon>
        <taxon>Dikarya</taxon>
        <taxon>Ascomycota</taxon>
        <taxon>Pezizomycotina</taxon>
        <taxon>Sordariomycetes</taxon>
        <taxon>Hypocreomycetidae</taxon>
        <taxon>Hypocreales</taxon>
        <taxon>Bionectriaceae</taxon>
        <taxon>Clonostachys</taxon>
    </lineage>
</organism>
<feature type="region of interest" description="Disordered" evidence="6">
    <location>
        <begin position="1"/>
        <end position="20"/>
    </location>
</feature>
<evidence type="ECO:0000259" key="7">
    <source>
        <dbReference type="Pfam" id="PF00155"/>
    </source>
</evidence>
<keyword evidence="3" id="KW-0032">Aminotransferase</keyword>
<name>A0A9N9TZW0_9HYPO</name>
<evidence type="ECO:0000256" key="6">
    <source>
        <dbReference type="SAM" id="MobiDB-lite"/>
    </source>
</evidence>
<dbReference type="OrthoDB" id="691673at2759"/>
<dbReference type="PANTHER" id="PTHR42790:SF21">
    <property type="entry name" value="AROMATIC_AMINOADIPATE AMINOTRANSFERASE 1"/>
    <property type="match status" value="1"/>
</dbReference>
<evidence type="ECO:0000256" key="2">
    <source>
        <dbReference type="ARBA" id="ARBA00007441"/>
    </source>
</evidence>
<dbReference type="GO" id="GO:0019878">
    <property type="term" value="P:lysine biosynthetic process via aminoadipic acid"/>
    <property type="evidence" value="ECO:0007669"/>
    <property type="project" value="TreeGrafter"/>
</dbReference>
<dbReference type="InterPro" id="IPR004839">
    <property type="entry name" value="Aminotransferase_I/II_large"/>
</dbReference>
<dbReference type="Proteomes" id="UP000754883">
    <property type="component" value="Unassembled WGS sequence"/>
</dbReference>
<dbReference type="InterPro" id="IPR015421">
    <property type="entry name" value="PyrdxlP-dep_Trfase_major"/>
</dbReference>
<dbReference type="Pfam" id="PF00155">
    <property type="entry name" value="Aminotran_1_2"/>
    <property type="match status" value="1"/>
</dbReference>
<dbReference type="PANTHER" id="PTHR42790">
    <property type="entry name" value="AMINOTRANSFERASE"/>
    <property type="match status" value="1"/>
</dbReference>
<dbReference type="Gene3D" id="3.40.640.10">
    <property type="entry name" value="Type I PLP-dependent aspartate aminotransferase-like (Major domain)"/>
    <property type="match status" value="1"/>
</dbReference>
<keyword evidence="4" id="KW-0808">Transferase</keyword>
<dbReference type="GO" id="GO:0047536">
    <property type="term" value="F:2-aminoadipate transaminase activity"/>
    <property type="evidence" value="ECO:0007669"/>
    <property type="project" value="TreeGrafter"/>
</dbReference>
<evidence type="ECO:0000313" key="9">
    <source>
        <dbReference type="Proteomes" id="UP000754883"/>
    </source>
</evidence>
<proteinExistence type="inferred from homology"/>
<keyword evidence="5" id="KW-0663">Pyridoxal phosphate</keyword>
<dbReference type="InterPro" id="IPR050859">
    <property type="entry name" value="Class-I_PLP-dep_aminotransf"/>
</dbReference>
<dbReference type="SUPFAM" id="SSF53383">
    <property type="entry name" value="PLP-dependent transferases"/>
    <property type="match status" value="1"/>
</dbReference>
<reference evidence="9" key="1">
    <citation type="submission" date="2019-06" db="EMBL/GenBank/DDBJ databases">
        <authorList>
            <person name="Broberg M."/>
        </authorList>
    </citation>
    <scope>NUCLEOTIDE SEQUENCE [LARGE SCALE GENOMIC DNA]</scope>
</reference>
<sequence>MAPAALEDFETQRLHGEELSTAPVAYTPSAAFKSKQQQGKPDAVSLSHHFSNESRDFEGSPLKKTALNRTDFVPLGTGRPTAELYPWSLDDKQAQATATALSAKGYNLTTALNYGHAGGTPFLIRYLTEHVELVHNPPYRNWETCLTAGSTSAMEIALRIFGDRGDVVLTEEFTYPGFLEAVHLSGMKAKGVKMDDGGLREDSLAEILDNWNTSDGPKPKLLYTIPTGQNPTGYTQSLERRKAIYRIADRHDLIVIEDDPYYYIKAGPLAESDASAQTDGGGFISQLIPSYLSLDTSGRVIRLDSTAKILAPGLRAGWVTASERVISKFMAYHEVTTVAVSGMSQLMLYDLLDRTWGHEGFFRWLEKLSGRYRKRRDIIVGACQKYLPRAACDFIPPSYGMFVWIRFDMALHPQLRELLGSPDVQMLRTTVATVEQRILQDALQNGVQVTKGSLFRSSGGEAHEMFFRLTFAAAREDELAEGVRLFAEVVRKEFLADAVGL</sequence>
<dbReference type="EMBL" id="CABFNO020000776">
    <property type="protein sequence ID" value="CAG9961933.1"/>
    <property type="molecule type" value="Genomic_DNA"/>
</dbReference>
<gene>
    <name evidence="8" type="ORF">CBYS24578_00018330</name>
</gene>